<feature type="domain" description="Filamentous haemagglutinin FhaB/tRNA nuclease CdiA-like TPS" evidence="2">
    <location>
        <begin position="43"/>
        <end position="144"/>
    </location>
</feature>
<dbReference type="InterPro" id="IPR011050">
    <property type="entry name" value="Pectin_lyase_fold/virulence"/>
</dbReference>
<keyword evidence="4" id="KW-1185">Reference proteome</keyword>
<dbReference type="Pfam" id="PF05860">
    <property type="entry name" value="TPS"/>
    <property type="match status" value="1"/>
</dbReference>
<dbReference type="EMBL" id="LZEY01000059">
    <property type="protein sequence ID" value="OBU03105.1"/>
    <property type="molecule type" value="Genomic_DNA"/>
</dbReference>
<dbReference type="InterPro" id="IPR008638">
    <property type="entry name" value="FhaB/CdiA-like_TPS"/>
</dbReference>
<protein>
    <submittedName>
        <fullName evidence="3">Filamentous hemagglutinin</fullName>
    </submittedName>
</protein>
<reference evidence="4" key="1">
    <citation type="submission" date="2016-06" db="EMBL/GenBank/DDBJ databases">
        <authorList>
            <person name="Butler K."/>
        </authorList>
    </citation>
    <scope>NUCLEOTIDE SEQUENCE [LARGE SCALE GENOMIC DNA]</scope>
    <source>
        <strain evidence="4">GCSL-Mp20</strain>
    </source>
</reference>
<dbReference type="SUPFAM" id="SSF51126">
    <property type="entry name" value="Pectin lyase-like"/>
    <property type="match status" value="1"/>
</dbReference>
<evidence type="ECO:0000256" key="1">
    <source>
        <dbReference type="SAM" id="SignalP"/>
    </source>
</evidence>
<dbReference type="SMART" id="SM00912">
    <property type="entry name" value="Haemagg_act"/>
    <property type="match status" value="1"/>
</dbReference>
<dbReference type="Gene3D" id="2.160.20.10">
    <property type="entry name" value="Single-stranded right-handed beta-helix, Pectin lyase-like"/>
    <property type="match status" value="1"/>
</dbReference>
<name>A0A1B8H201_9GAMM</name>
<feature type="chain" id="PRO_5008609242" evidence="1">
    <location>
        <begin position="23"/>
        <end position="351"/>
    </location>
</feature>
<comment type="caution">
    <text evidence="3">The sequence shown here is derived from an EMBL/GenBank/DDBJ whole genome shotgun (WGS) entry which is preliminary data.</text>
</comment>
<gene>
    <name evidence="3" type="ORF">AYY18_10575</name>
</gene>
<dbReference type="NCBIfam" id="TIGR01901">
    <property type="entry name" value="adhes_NPXG"/>
    <property type="match status" value="1"/>
</dbReference>
<evidence type="ECO:0000313" key="4">
    <source>
        <dbReference type="Proteomes" id="UP000092377"/>
    </source>
</evidence>
<organism evidence="3 4">
    <name type="scientific">Morganella psychrotolerans</name>
    <dbReference type="NCBI Taxonomy" id="368603"/>
    <lineage>
        <taxon>Bacteria</taxon>
        <taxon>Pseudomonadati</taxon>
        <taxon>Pseudomonadota</taxon>
        <taxon>Gammaproteobacteria</taxon>
        <taxon>Enterobacterales</taxon>
        <taxon>Morganellaceae</taxon>
        <taxon>Morganella</taxon>
    </lineage>
</organism>
<dbReference type="OrthoDB" id="6464599at2"/>
<dbReference type="AlphaFoldDB" id="A0A1B8H201"/>
<proteinExistence type="predicted"/>
<dbReference type="Proteomes" id="UP000092377">
    <property type="component" value="Unassembled WGS sequence"/>
</dbReference>
<dbReference type="RefSeq" id="WP_067405660.1">
    <property type="nucleotide sequence ID" value="NZ_LZEY01000059.1"/>
</dbReference>
<keyword evidence="1" id="KW-0732">Signal</keyword>
<sequence length="351" mass="37717">MQTIFKLSVISSTLLISQFAPAAPHNGIMVNQASADTTRVVTQNNQTTIDIAPANNHGISYNSYNSFNVDKNGVTFNNQTAGAGLIINEVVTDQRSHLNGNMHINGQKAHLIIANPNGITCNNCSVSGADQLTLAGGKIVLSQDNALLGYHNENHKSNIRINNTNENTFSSVNKLNIIAENITFHDSKINTPNLTVFSGHELVKYSPDTVRGQEALSGTSGTKKSKLTISQDSHIKTGNMYISANNTDIKNHGNIEIGPVGNAQKQRYMNSQLTMDLVNSHLTNGSKGNIRATAADSILENSELTNNGNIQIDNQHTMHAIGHAIINNKGNKSSDIMEITGSDKMTSSTGI</sequence>
<feature type="signal peptide" evidence="1">
    <location>
        <begin position="1"/>
        <end position="22"/>
    </location>
</feature>
<dbReference type="InterPro" id="IPR012334">
    <property type="entry name" value="Pectin_lyas_fold"/>
</dbReference>
<accession>A0A1B8H201</accession>
<evidence type="ECO:0000313" key="3">
    <source>
        <dbReference type="EMBL" id="OBU03105.1"/>
    </source>
</evidence>
<evidence type="ECO:0000259" key="2">
    <source>
        <dbReference type="SMART" id="SM00912"/>
    </source>
</evidence>